<evidence type="ECO:0000256" key="2">
    <source>
        <dbReference type="ARBA" id="ARBA00022692"/>
    </source>
</evidence>
<dbReference type="GO" id="GO:0070096">
    <property type="term" value="P:mitochondrial outer membrane translocase complex assembly"/>
    <property type="evidence" value="ECO:0007669"/>
    <property type="project" value="TreeGrafter"/>
</dbReference>
<evidence type="ECO:0000256" key="4">
    <source>
        <dbReference type="ARBA" id="ARBA00023128"/>
    </source>
</evidence>
<evidence type="ECO:0000256" key="5">
    <source>
        <dbReference type="ARBA" id="ARBA00023136"/>
    </source>
</evidence>
<dbReference type="InterPro" id="IPR027539">
    <property type="entry name" value="Mdm10"/>
</dbReference>
<keyword evidence="5" id="KW-0472">Membrane</keyword>
<keyword evidence="3" id="KW-1000">Mitochondrion outer membrane</keyword>
<keyword evidence="4" id="KW-0496">Mitochondrion</keyword>
<reference evidence="6 7" key="1">
    <citation type="journal article" date="2012" name="Eukaryot. Cell">
        <title>Draft genome sequence of CBS 2479, the standard type strain of Trichosporon asahii.</title>
        <authorList>
            <person name="Yang R.Y."/>
            <person name="Li H.T."/>
            <person name="Zhu H."/>
            <person name="Zhou G.P."/>
            <person name="Wang M."/>
            <person name="Wang L."/>
        </authorList>
    </citation>
    <scope>NUCLEOTIDE SEQUENCE [LARGE SCALE GENOMIC DNA]</scope>
    <source>
        <strain evidence="7">ATCC 90039 / CBS 2479 / JCM 2466 / KCTC 7840 / NCYC 2677 / UAMH 7654</strain>
    </source>
</reference>
<proteinExistence type="predicted"/>
<organism evidence="6 7">
    <name type="scientific">Trichosporon asahii var. asahii (strain ATCC 90039 / CBS 2479 / JCM 2466 / KCTC 7840 / NBRC 103889/ NCYC 2677 / UAMH 7654)</name>
    <name type="common">Yeast</name>
    <dbReference type="NCBI Taxonomy" id="1186058"/>
    <lineage>
        <taxon>Eukaryota</taxon>
        <taxon>Fungi</taxon>
        <taxon>Dikarya</taxon>
        <taxon>Basidiomycota</taxon>
        <taxon>Agaricomycotina</taxon>
        <taxon>Tremellomycetes</taxon>
        <taxon>Trichosporonales</taxon>
        <taxon>Trichosporonaceae</taxon>
        <taxon>Trichosporon</taxon>
    </lineage>
</organism>
<dbReference type="RefSeq" id="XP_014179883.1">
    <property type="nucleotide sequence ID" value="XM_014324408.1"/>
</dbReference>
<protein>
    <submittedName>
        <fullName evidence="6">Uncharacterized protein</fullName>
    </submittedName>
</protein>
<dbReference type="Proteomes" id="UP000002748">
    <property type="component" value="Unassembled WGS sequence"/>
</dbReference>
<dbReference type="GeneID" id="25984883"/>
<dbReference type="AlphaFoldDB" id="J4UE31"/>
<keyword evidence="2" id="KW-0812">Transmembrane</keyword>
<evidence type="ECO:0000256" key="3">
    <source>
        <dbReference type="ARBA" id="ARBA00022787"/>
    </source>
</evidence>
<evidence type="ECO:0000313" key="7">
    <source>
        <dbReference type="Proteomes" id="UP000002748"/>
    </source>
</evidence>
<evidence type="ECO:0000313" key="6">
    <source>
        <dbReference type="EMBL" id="EJT49465.1"/>
    </source>
</evidence>
<dbReference type="GO" id="GO:0001401">
    <property type="term" value="C:SAM complex"/>
    <property type="evidence" value="ECO:0007669"/>
    <property type="project" value="TreeGrafter"/>
</dbReference>
<comment type="caution">
    <text evidence="6">The sequence shown here is derived from an EMBL/GenBank/DDBJ whole genome shotgun (WGS) entry which is preliminary data.</text>
</comment>
<dbReference type="GO" id="GO:0015914">
    <property type="term" value="P:phospholipid transport"/>
    <property type="evidence" value="ECO:0007669"/>
    <property type="project" value="TreeGrafter"/>
</dbReference>
<dbReference type="EMBL" id="ALBS01000170">
    <property type="protein sequence ID" value="EJT49465.1"/>
    <property type="molecule type" value="Genomic_DNA"/>
</dbReference>
<accession>J4UE31</accession>
<dbReference type="PANTHER" id="PTHR28035">
    <property type="entry name" value="MITOCHONDRIAL DISTRIBUTION AND MORPHOLOGY PROTEIN 10"/>
    <property type="match status" value="1"/>
</dbReference>
<gene>
    <name evidence="6" type="ORF">A1Q1_01369</name>
</gene>
<dbReference type="GO" id="GO:0032865">
    <property type="term" value="C:ERMES complex"/>
    <property type="evidence" value="ECO:0007669"/>
    <property type="project" value="InterPro"/>
</dbReference>
<keyword evidence="1" id="KW-1134">Transmembrane beta strand</keyword>
<dbReference type="PANTHER" id="PTHR28035:SF1">
    <property type="entry name" value="MITOCHONDRIAL DISTRIBUTION AND MORPHOLOGY PROTEIN 10"/>
    <property type="match status" value="1"/>
</dbReference>
<evidence type="ECO:0000256" key="1">
    <source>
        <dbReference type="ARBA" id="ARBA00022452"/>
    </source>
</evidence>
<dbReference type="HOGENOM" id="CLU_1644913_0_0_1"/>
<dbReference type="Pfam" id="PF12519">
    <property type="entry name" value="MDM10"/>
    <property type="match status" value="1"/>
</dbReference>
<name>J4UE31_TRIAS</name>
<dbReference type="KEGG" id="tasa:A1Q1_01369"/>
<dbReference type="VEuPathDB" id="FungiDB:A1Q1_01369"/>
<sequence>MGFISTAYAAQLSPTVSLATRFGVNIYSYESDFSVGGEWWIGRRFGGGRGPAVEPTPEELETIAKRAKLGGSLRDDPGPDSEPELIDIAEKAMRQVGAARLKADKERDGVLKASLRGDWSLALLYESRIRNCLVSVGLVSDVFSGTSRAIRGVGLEVQYYS</sequence>
<dbReference type="GO" id="GO:0045040">
    <property type="term" value="P:protein insertion into mitochondrial outer membrane"/>
    <property type="evidence" value="ECO:0007669"/>
    <property type="project" value="TreeGrafter"/>
</dbReference>
<dbReference type="OrthoDB" id="2103793at2759"/>
<dbReference type="GO" id="GO:1990456">
    <property type="term" value="P:mitochondrion-endoplasmic reticulum membrane tethering"/>
    <property type="evidence" value="ECO:0007669"/>
    <property type="project" value="TreeGrafter"/>
</dbReference>
<dbReference type="GO" id="GO:0051654">
    <property type="term" value="P:establishment of mitochondrion localization"/>
    <property type="evidence" value="ECO:0007669"/>
    <property type="project" value="TreeGrafter"/>
</dbReference>